<gene>
    <name evidence="2" type="ORF">FACI_IFERC00001G1682</name>
</gene>
<evidence type="ECO:0000256" key="1">
    <source>
        <dbReference type="SAM" id="MobiDB-lite"/>
    </source>
</evidence>
<accession>S0AS88</accession>
<name>S0AS88_FERAC</name>
<dbReference type="AlphaFoldDB" id="S0AS88"/>
<dbReference type="Proteomes" id="UP000014660">
    <property type="component" value="Chromosome"/>
</dbReference>
<sequence length="29" mass="3223">MSLSIDDRPVVTPSMAYEEKGGKLNVKEQ</sequence>
<dbReference type="HOGENOM" id="CLU_3408321_0_0_2"/>
<dbReference type="EMBL" id="CP004145">
    <property type="protein sequence ID" value="AGO61662.1"/>
    <property type="molecule type" value="Genomic_DNA"/>
</dbReference>
<proteinExistence type="predicted"/>
<evidence type="ECO:0000313" key="2">
    <source>
        <dbReference type="EMBL" id="AGO61662.1"/>
    </source>
</evidence>
<organism evidence="2 3">
    <name type="scientific">Ferroplasma acidarmanus Fer1</name>
    <dbReference type="NCBI Taxonomy" id="333146"/>
    <lineage>
        <taxon>Archaea</taxon>
        <taxon>Methanobacteriati</taxon>
        <taxon>Thermoplasmatota</taxon>
        <taxon>Thermoplasmata</taxon>
        <taxon>Thermoplasmatales</taxon>
        <taxon>Ferroplasmaceae</taxon>
        <taxon>Ferroplasma</taxon>
    </lineage>
</organism>
<reference evidence="2 3" key="1">
    <citation type="journal article" date="2007" name="Proc. Natl. Acad. Sci. U.S.A.">
        <title>Genome dynamics in a natural archaeal population.</title>
        <authorList>
            <person name="Allen E.E."/>
            <person name="Tyson G.W."/>
            <person name="Whitaker R.J."/>
            <person name="Detter J.C."/>
            <person name="Richardson P.M."/>
            <person name="Banfield J.F."/>
        </authorList>
    </citation>
    <scope>NUCLEOTIDE SEQUENCE [LARGE SCALE GENOMIC DNA]</scope>
    <source>
        <strain evidence="3">fer1</strain>
    </source>
</reference>
<dbReference type="KEGG" id="fac:FACI_IFERC01G1682"/>
<feature type="compositionally biased region" description="Basic and acidic residues" evidence="1">
    <location>
        <begin position="17"/>
        <end position="29"/>
    </location>
</feature>
<feature type="region of interest" description="Disordered" evidence="1">
    <location>
        <begin position="1"/>
        <end position="29"/>
    </location>
</feature>
<protein>
    <submittedName>
        <fullName evidence="2">Transposase</fullName>
    </submittedName>
</protein>
<evidence type="ECO:0000313" key="3">
    <source>
        <dbReference type="Proteomes" id="UP000014660"/>
    </source>
</evidence>
<keyword evidence="3" id="KW-1185">Reference proteome</keyword>